<feature type="region of interest" description="Disordered" evidence="2">
    <location>
        <begin position="103"/>
        <end position="167"/>
    </location>
</feature>
<evidence type="ECO:0000313" key="4">
    <source>
        <dbReference type="Proteomes" id="UP000308092"/>
    </source>
</evidence>
<evidence type="ECO:0000313" key="3">
    <source>
        <dbReference type="EMBL" id="THC98054.1"/>
    </source>
</evidence>
<gene>
    <name evidence="3" type="ORF">EYZ11_002480</name>
</gene>
<name>A0A4V3UQ85_9EURO</name>
<dbReference type="Pfam" id="PF21730">
    <property type="entry name" value="Vma22_CCDC115"/>
    <property type="match status" value="1"/>
</dbReference>
<dbReference type="InterPro" id="IPR040357">
    <property type="entry name" value="Vma22/CCDC115"/>
</dbReference>
<feature type="compositionally biased region" description="Polar residues" evidence="2">
    <location>
        <begin position="134"/>
        <end position="145"/>
    </location>
</feature>
<dbReference type="GO" id="GO:0051082">
    <property type="term" value="F:unfolded protein binding"/>
    <property type="evidence" value="ECO:0007669"/>
    <property type="project" value="TreeGrafter"/>
</dbReference>
<organism evidence="3 4">
    <name type="scientific">Aspergillus tanneri</name>
    <dbReference type="NCBI Taxonomy" id="1220188"/>
    <lineage>
        <taxon>Eukaryota</taxon>
        <taxon>Fungi</taxon>
        <taxon>Dikarya</taxon>
        <taxon>Ascomycota</taxon>
        <taxon>Pezizomycotina</taxon>
        <taxon>Eurotiomycetes</taxon>
        <taxon>Eurotiomycetidae</taxon>
        <taxon>Eurotiales</taxon>
        <taxon>Aspergillaceae</taxon>
        <taxon>Aspergillus</taxon>
        <taxon>Aspergillus subgen. Circumdati</taxon>
    </lineage>
</organism>
<feature type="compositionally biased region" description="Basic and acidic residues" evidence="2">
    <location>
        <begin position="12"/>
        <end position="24"/>
    </location>
</feature>
<feature type="compositionally biased region" description="Basic and acidic residues" evidence="2">
    <location>
        <begin position="121"/>
        <end position="133"/>
    </location>
</feature>
<evidence type="ECO:0000256" key="2">
    <source>
        <dbReference type="SAM" id="MobiDB-lite"/>
    </source>
</evidence>
<dbReference type="GO" id="GO:0070072">
    <property type="term" value="P:vacuolar proton-transporting V-type ATPase complex assembly"/>
    <property type="evidence" value="ECO:0007669"/>
    <property type="project" value="InterPro"/>
</dbReference>
<sequence>MARISTPPASRHGSEATDAEIKKGSIADSSSDLLQSLDTLLEKYLFLLDQHQKFQTELASRLSSRPEKYLNEDNHAIELSDPNQKSDSDALFTIKSGINDHVEPSEADEENEASQANNGPREPHSQQEDKDSVDQVTVSFDSLETSDTEPKAASESNSSKKPRSSDPIRWYGILVPPFLRSAQKSFTEAVDEALPQLASIIFKMRVIESEIGRLRSELGKHEDTT</sequence>
<dbReference type="PANTHER" id="PTHR31996">
    <property type="entry name" value="COILED-COIL DOMAIN-CONTAINING PROTEIN 115"/>
    <property type="match status" value="1"/>
</dbReference>
<protein>
    <recommendedName>
        <fullName evidence="1">Vacuolar ATPase assembly protein VMA22</fullName>
    </recommendedName>
</protein>
<dbReference type="GO" id="GO:1990871">
    <property type="term" value="C:Vma12-Vma22 assembly complex"/>
    <property type="evidence" value="ECO:0007669"/>
    <property type="project" value="TreeGrafter"/>
</dbReference>
<dbReference type="VEuPathDB" id="FungiDB:EYZ11_002480"/>
<accession>A0A4V3UQ85</accession>
<proteinExistence type="predicted"/>
<feature type="region of interest" description="Disordered" evidence="2">
    <location>
        <begin position="1"/>
        <end position="24"/>
    </location>
</feature>
<reference evidence="3 4" key="1">
    <citation type="submission" date="2019-03" db="EMBL/GenBank/DDBJ databases">
        <title>The genome sequence of a newly discovered highly antifungal drug resistant Aspergillus species, Aspergillus tanneri NIH 1004.</title>
        <authorList>
            <person name="Mounaud S."/>
            <person name="Singh I."/>
            <person name="Joardar V."/>
            <person name="Pakala S."/>
            <person name="Pakala S."/>
            <person name="Venepally P."/>
            <person name="Hoover J."/>
            <person name="Nierman W."/>
            <person name="Chung J."/>
            <person name="Losada L."/>
        </authorList>
    </citation>
    <scope>NUCLEOTIDE SEQUENCE [LARGE SCALE GENOMIC DNA]</scope>
    <source>
        <strain evidence="3 4">NIH1004</strain>
    </source>
</reference>
<dbReference type="Proteomes" id="UP000308092">
    <property type="component" value="Unassembled WGS sequence"/>
</dbReference>
<dbReference type="PANTHER" id="PTHR31996:SF2">
    <property type="entry name" value="COILED-COIL DOMAIN-CONTAINING PROTEIN 115"/>
    <property type="match status" value="1"/>
</dbReference>
<comment type="caution">
    <text evidence="3">The sequence shown here is derived from an EMBL/GenBank/DDBJ whole genome shotgun (WGS) entry which is preliminary data.</text>
</comment>
<dbReference type="STRING" id="1220188.A0A4V3UQ85"/>
<evidence type="ECO:0000256" key="1">
    <source>
        <dbReference type="ARBA" id="ARBA00093634"/>
    </source>
</evidence>
<keyword evidence="4" id="KW-1185">Reference proteome</keyword>
<dbReference type="AlphaFoldDB" id="A0A4V3UQ85"/>
<dbReference type="EMBL" id="SOSA01000055">
    <property type="protein sequence ID" value="THC98054.1"/>
    <property type="molecule type" value="Genomic_DNA"/>
</dbReference>